<dbReference type="Gene3D" id="3.30.160.60">
    <property type="entry name" value="Classic Zinc Finger"/>
    <property type="match status" value="1"/>
</dbReference>
<dbReference type="PANTHER" id="PTHR30518:SF2">
    <property type="entry name" value="ENDOLYTIC MUREIN TRANSGLYCOSYLASE"/>
    <property type="match status" value="1"/>
</dbReference>
<evidence type="ECO:0000256" key="2">
    <source>
        <dbReference type="ARBA" id="ARBA00022692"/>
    </source>
</evidence>
<comment type="catalytic activity">
    <reaction evidence="7">
        <text>a peptidoglycan chain = a peptidoglycan chain with N-acetyl-1,6-anhydromuramyl-[peptide] at the reducing end + a peptidoglycan chain with N-acetylglucosamine at the non-reducing end.</text>
        <dbReference type="EC" id="4.2.2.29"/>
    </reaction>
</comment>
<feature type="transmembrane region" description="Helical" evidence="7">
    <location>
        <begin position="12"/>
        <end position="34"/>
    </location>
</feature>
<dbReference type="Gene3D" id="3.30.1490.480">
    <property type="entry name" value="Endolytic murein transglycosylase"/>
    <property type="match status" value="1"/>
</dbReference>
<feature type="site" description="Important for catalytic activity" evidence="7">
    <location>
        <position position="228"/>
    </location>
</feature>
<keyword evidence="2 7" id="KW-0812">Transmembrane</keyword>
<proteinExistence type="inferred from homology"/>
<evidence type="ECO:0000256" key="4">
    <source>
        <dbReference type="ARBA" id="ARBA00023136"/>
    </source>
</evidence>
<comment type="function">
    <text evidence="7">Functions as a peptidoglycan terminase that cleaves nascent peptidoglycan strands endolytically to terminate their elongation.</text>
</comment>
<dbReference type="EC" id="4.2.2.29" evidence="7"/>
<dbReference type="InterPro" id="IPR003770">
    <property type="entry name" value="MLTG-like"/>
</dbReference>
<accession>A0ABR9QXN9</accession>
<evidence type="ECO:0000256" key="3">
    <source>
        <dbReference type="ARBA" id="ARBA00022989"/>
    </source>
</evidence>
<dbReference type="Pfam" id="PF02618">
    <property type="entry name" value="YceG"/>
    <property type="match status" value="1"/>
</dbReference>
<keyword evidence="9" id="KW-1185">Reference proteome</keyword>
<dbReference type="Proteomes" id="UP001516588">
    <property type="component" value="Unassembled WGS sequence"/>
</dbReference>
<dbReference type="RefSeq" id="WP_226385293.1">
    <property type="nucleotide sequence ID" value="NZ_JADCKA010000007.1"/>
</dbReference>
<reference evidence="8 9" key="1">
    <citation type="submission" date="2020-10" db="EMBL/GenBank/DDBJ databases">
        <title>ChiBAC.</title>
        <authorList>
            <person name="Zenner C."/>
            <person name="Hitch T.C.A."/>
            <person name="Clavel T."/>
        </authorList>
    </citation>
    <scope>NUCLEOTIDE SEQUENCE [LARGE SCALE GENOMIC DNA]</scope>
    <source>
        <strain evidence="8 9">DSM 108706</strain>
    </source>
</reference>
<keyword evidence="1 7" id="KW-1003">Cell membrane</keyword>
<comment type="subcellular location">
    <subcellularLocation>
        <location evidence="7">Cell membrane</location>
        <topology evidence="7">Single-pass membrane protein</topology>
    </subcellularLocation>
</comment>
<keyword evidence="6 7" id="KW-0961">Cell wall biogenesis/degradation</keyword>
<evidence type="ECO:0000313" key="9">
    <source>
        <dbReference type="Proteomes" id="UP001516588"/>
    </source>
</evidence>
<protein>
    <recommendedName>
        <fullName evidence="7">Endolytic murein transglycosylase</fullName>
        <ecNumber evidence="7">4.2.2.29</ecNumber>
    </recommendedName>
    <alternativeName>
        <fullName evidence="7">Peptidoglycan lytic transglycosylase</fullName>
    </alternativeName>
    <alternativeName>
        <fullName evidence="7">Peptidoglycan polymerization terminase</fullName>
    </alternativeName>
</protein>
<keyword evidence="5 7" id="KW-0456">Lyase</keyword>
<dbReference type="HAMAP" id="MF_02065">
    <property type="entry name" value="MltG"/>
    <property type="match status" value="1"/>
</dbReference>
<gene>
    <name evidence="7 8" type="primary">mltG</name>
    <name evidence="8" type="ORF">INF20_05030</name>
</gene>
<sequence>MATSAKGKNKKPLIIVIAIIIVAFVAGISVTMVMGGPVDKNSKDYEIVKVEEGSSTGQIAAMLEEKGMIKSSFFFKVKSKIGGYDGDYKAGQYAVSKSMSMKEQMELLCSGKIVGKMFTIPDGNNLDKDATLLEENNIITKEEFYDEVMNGEFDYEFLKDAPAGAERLEGFLYPETYQVDMDADAHTVIDTMLKQFDKVFTDEYYERAEELGLSVHEVMTVASIIEREAKTDEDKKNVASVIYNRLEVGMPLQMDSILAYITGEEKIKASLEDTQVESDYNPYTNNGLPPGPICSPGLTSIEAALYPADTDYLYFVATDKLDGTNVFSETYEEFLKDKEAFDKAYQKYIKEHPDKK</sequence>
<evidence type="ECO:0000256" key="1">
    <source>
        <dbReference type="ARBA" id="ARBA00022475"/>
    </source>
</evidence>
<evidence type="ECO:0000256" key="6">
    <source>
        <dbReference type="ARBA" id="ARBA00023316"/>
    </source>
</evidence>
<dbReference type="EMBL" id="JADCKA010000007">
    <property type="protein sequence ID" value="MBE5035645.1"/>
    <property type="molecule type" value="Genomic_DNA"/>
</dbReference>
<evidence type="ECO:0000256" key="5">
    <source>
        <dbReference type="ARBA" id="ARBA00023239"/>
    </source>
</evidence>
<name>A0ABR9QXN9_9FIRM</name>
<evidence type="ECO:0000256" key="7">
    <source>
        <dbReference type="HAMAP-Rule" id="MF_02065"/>
    </source>
</evidence>
<dbReference type="PANTHER" id="PTHR30518">
    <property type="entry name" value="ENDOLYTIC MUREIN TRANSGLYCOSYLASE"/>
    <property type="match status" value="1"/>
</dbReference>
<comment type="similarity">
    <text evidence="7">Belongs to the transglycosylase MltG family.</text>
</comment>
<keyword evidence="4 7" id="KW-0472">Membrane</keyword>
<evidence type="ECO:0000313" key="8">
    <source>
        <dbReference type="EMBL" id="MBE5035645.1"/>
    </source>
</evidence>
<dbReference type="NCBIfam" id="TIGR00247">
    <property type="entry name" value="endolytic transglycosylase MltG"/>
    <property type="match status" value="1"/>
</dbReference>
<comment type="caution">
    <text evidence="8">The sequence shown here is derived from an EMBL/GenBank/DDBJ whole genome shotgun (WGS) entry which is preliminary data.</text>
</comment>
<dbReference type="CDD" id="cd08010">
    <property type="entry name" value="MltG_like"/>
    <property type="match status" value="1"/>
</dbReference>
<keyword evidence="3 7" id="KW-1133">Transmembrane helix</keyword>
<organism evidence="8 9">
    <name type="scientific">Gallibacter intestinalis</name>
    <dbReference type="NCBI Taxonomy" id="2779356"/>
    <lineage>
        <taxon>Bacteria</taxon>
        <taxon>Bacillati</taxon>
        <taxon>Bacillota</taxon>
        <taxon>Clostridia</taxon>
        <taxon>Eubacteriales</taxon>
        <taxon>Eubacteriaceae</taxon>
        <taxon>Gallibacter</taxon>
    </lineage>
</organism>